<keyword evidence="2" id="KW-1133">Transmembrane helix</keyword>
<feature type="region of interest" description="Disordered" evidence="1">
    <location>
        <begin position="316"/>
        <end position="555"/>
    </location>
</feature>
<evidence type="ECO:0000313" key="5">
    <source>
        <dbReference type="Proteomes" id="UP000095149"/>
    </source>
</evidence>
<evidence type="ECO:0000256" key="1">
    <source>
        <dbReference type="SAM" id="MobiDB-lite"/>
    </source>
</evidence>
<keyword evidence="2" id="KW-0812">Transmembrane</keyword>
<feature type="region of interest" description="Disordered" evidence="1">
    <location>
        <begin position="593"/>
        <end position="624"/>
    </location>
</feature>
<keyword evidence="2" id="KW-0472">Membrane</keyword>
<feature type="signal peptide" evidence="3">
    <location>
        <begin position="1"/>
        <end position="16"/>
    </location>
</feature>
<gene>
    <name evidence="4" type="ORF">I350_03570</name>
</gene>
<comment type="caution">
    <text evidence="4">The sequence shown here is derived from an EMBL/GenBank/DDBJ whole genome shotgun (WGS) entry which is preliminary data.</text>
</comment>
<feature type="compositionally biased region" description="Polar residues" evidence="1">
    <location>
        <begin position="465"/>
        <end position="476"/>
    </location>
</feature>
<keyword evidence="3" id="KW-0732">Signal</keyword>
<dbReference type="Proteomes" id="UP000095149">
    <property type="component" value="Unassembled WGS sequence"/>
</dbReference>
<feature type="compositionally biased region" description="Polar residues" evidence="1">
    <location>
        <begin position="387"/>
        <end position="398"/>
    </location>
</feature>
<protein>
    <recommendedName>
        <fullName evidence="6">Mid2 domain-containing protein</fullName>
    </recommendedName>
</protein>
<feature type="chain" id="PRO_5009130781" description="Mid2 domain-containing protein" evidence="3">
    <location>
        <begin position="17"/>
        <end position="668"/>
    </location>
</feature>
<feature type="compositionally biased region" description="Pro residues" evidence="1">
    <location>
        <begin position="517"/>
        <end position="528"/>
    </location>
</feature>
<sequence length="668" mass="70064">MALLAALLLPPTTAWAATDQIQAFQFALNTALPVLPVTYTCPSPLAVSKTSYSNAKTDDPKGPYSMVALVHELLYDGAGIQYERVYSVTVGLGQLDKMTEVAHPWGNGTQFIACMWSANAVSGGCQDLFTVVPSADLTAAAYQNTSSTCRTPNVLESWVTPANETLDVSVTGVSGDLAINAWPPSCAVGSDIQFTPKNGTAPYTLLIAPAAHPPLNITSSDTSSINYTVHLTHGQAFMAALYDSAGNSWAYGPLHAGYSDNVKCLGVATGEEADDPAAGYGLGALVGGVAGAFVVGALGAGLLLFFLFRRPRRPKRSESTEDLYANPRPYRTSSHHTAHSNTASLYTKPLLPNDTPEFDTPATLYDPHMAGPGGYPQGHVKRGSAGTVGTQGRESISSARPFPRPPLHQHSSSGEYVNPYTPSPPLQGGGNYRDNIILADFGAGQRRGSGSPRSTGMVRPVEGENNGQSQETSYISRRSAPGPGISPRLPASPGPSSHGRFPSAPAPSSPSPRFDPFNPPTQPLPPTPFLQHQNRSGSFHSLPGAGESPPASPGRMRNVYVVHADGGAGADVTIQLPGPNPNTHIIELPPNYRRTPSPPRSSPSLTPLIPGGHDFSPPPLRGGGELELVRSRASALSGLSVQTGTGDMGADELRARAEATIAEKDRPL</sequence>
<dbReference type="OrthoDB" id="2563021at2759"/>
<dbReference type="EMBL" id="MEKH01000005">
    <property type="protein sequence ID" value="ODO07987.1"/>
    <property type="molecule type" value="Genomic_DNA"/>
</dbReference>
<organism evidence="4 5">
    <name type="scientific">Cryptococcus amylolentus CBS 6273</name>
    <dbReference type="NCBI Taxonomy" id="1296118"/>
    <lineage>
        <taxon>Eukaryota</taxon>
        <taxon>Fungi</taxon>
        <taxon>Dikarya</taxon>
        <taxon>Basidiomycota</taxon>
        <taxon>Agaricomycotina</taxon>
        <taxon>Tremellomycetes</taxon>
        <taxon>Tremellales</taxon>
        <taxon>Cryptococcaceae</taxon>
        <taxon>Cryptococcus</taxon>
    </lineage>
</organism>
<evidence type="ECO:0008006" key="6">
    <source>
        <dbReference type="Google" id="ProtNLM"/>
    </source>
</evidence>
<evidence type="ECO:0000313" key="4">
    <source>
        <dbReference type="EMBL" id="ODO07987.1"/>
    </source>
</evidence>
<feature type="transmembrane region" description="Helical" evidence="2">
    <location>
        <begin position="280"/>
        <end position="308"/>
    </location>
</feature>
<reference evidence="4 5" key="1">
    <citation type="submission" date="2016-06" db="EMBL/GenBank/DDBJ databases">
        <title>Evolution of pathogenesis and genome organization in the Tremellales.</title>
        <authorList>
            <person name="Cuomo C."/>
            <person name="Litvintseva A."/>
            <person name="Heitman J."/>
            <person name="Chen Y."/>
            <person name="Sun S."/>
            <person name="Springer D."/>
            <person name="Dromer F."/>
            <person name="Young S."/>
            <person name="Zeng Q."/>
            <person name="Chapman S."/>
            <person name="Gujja S."/>
            <person name="Saif S."/>
            <person name="Birren B."/>
        </authorList>
    </citation>
    <scope>NUCLEOTIDE SEQUENCE [LARGE SCALE GENOMIC DNA]</scope>
    <source>
        <strain evidence="4 5">CBS 6273</strain>
    </source>
</reference>
<accession>A0A1E3K630</accession>
<name>A0A1E3K630_9TREE</name>
<evidence type="ECO:0000256" key="3">
    <source>
        <dbReference type="SAM" id="SignalP"/>
    </source>
</evidence>
<proteinExistence type="predicted"/>
<evidence type="ECO:0000256" key="2">
    <source>
        <dbReference type="SAM" id="Phobius"/>
    </source>
</evidence>
<dbReference type="AlphaFoldDB" id="A0A1E3K630"/>